<dbReference type="SUPFAM" id="SSF50129">
    <property type="entry name" value="GroES-like"/>
    <property type="match status" value="1"/>
</dbReference>
<dbReference type="Pfam" id="PF00107">
    <property type="entry name" value="ADH_zinc_N"/>
    <property type="match status" value="1"/>
</dbReference>
<evidence type="ECO:0000313" key="3">
    <source>
        <dbReference type="Proteomes" id="UP001500967"/>
    </source>
</evidence>
<dbReference type="InterPro" id="IPR013149">
    <property type="entry name" value="ADH-like_C"/>
</dbReference>
<comment type="caution">
    <text evidence="2">The sequence shown here is derived from an EMBL/GenBank/DDBJ whole genome shotgun (WGS) entry which is preliminary data.</text>
</comment>
<dbReference type="InterPro" id="IPR051397">
    <property type="entry name" value="Zn-ADH-like_protein"/>
</dbReference>
<evidence type="ECO:0000259" key="1">
    <source>
        <dbReference type="SMART" id="SM00829"/>
    </source>
</evidence>
<dbReference type="Gene3D" id="3.90.180.10">
    <property type="entry name" value="Medium-chain alcohol dehydrogenases, catalytic domain"/>
    <property type="match status" value="1"/>
</dbReference>
<protein>
    <submittedName>
        <fullName evidence="2">Zinc-binding dehydrogenase</fullName>
    </submittedName>
</protein>
<dbReference type="EMBL" id="BAAAGX010000016">
    <property type="protein sequence ID" value="GAA0250882.1"/>
    <property type="molecule type" value="Genomic_DNA"/>
</dbReference>
<organism evidence="2 3">
    <name type="scientific">Cryptosporangium japonicum</name>
    <dbReference type="NCBI Taxonomy" id="80872"/>
    <lineage>
        <taxon>Bacteria</taxon>
        <taxon>Bacillati</taxon>
        <taxon>Actinomycetota</taxon>
        <taxon>Actinomycetes</taxon>
        <taxon>Cryptosporangiales</taxon>
        <taxon>Cryptosporangiaceae</taxon>
        <taxon>Cryptosporangium</taxon>
    </lineage>
</organism>
<reference evidence="2 3" key="1">
    <citation type="journal article" date="2019" name="Int. J. Syst. Evol. Microbiol.">
        <title>The Global Catalogue of Microorganisms (GCM) 10K type strain sequencing project: providing services to taxonomists for standard genome sequencing and annotation.</title>
        <authorList>
            <consortium name="The Broad Institute Genomics Platform"/>
            <consortium name="The Broad Institute Genome Sequencing Center for Infectious Disease"/>
            <person name="Wu L."/>
            <person name="Ma J."/>
        </authorList>
    </citation>
    <scope>NUCLEOTIDE SEQUENCE [LARGE SCALE GENOMIC DNA]</scope>
    <source>
        <strain evidence="2 3">JCM 10425</strain>
    </source>
</reference>
<dbReference type="SUPFAM" id="SSF51735">
    <property type="entry name" value="NAD(P)-binding Rossmann-fold domains"/>
    <property type="match status" value="1"/>
</dbReference>
<keyword evidence="3" id="KW-1185">Reference proteome</keyword>
<evidence type="ECO:0000313" key="2">
    <source>
        <dbReference type="EMBL" id="GAA0250882.1"/>
    </source>
</evidence>
<sequence>MLFRAAQITTCGQPPAVTEVPAPEPAPGEVLVDVVAAPITPLDLLCASGTSYFGAPATPYVPGVQGVGRQAGRTVWFPTTAGMAPGNGSMATVVTVPASDVVELPAGADPVAVAAAGLSAVAAYAALTWSGELVAGERVVVLGGGGVVGQAAIQFARAAGAEWVVAGARSEAARRRARAAGADEVVALGAAGVDELALAFADACPGGADLVLDGLFGVPAAAALRVLRAGGRLVNLGSSAGETAPFDSATIRSRQLRIVGYTNNALTPDERARAVRVVADAVGAGTLTVAHRAVPLDDVTDAWQRQAAGGAEGRIVLTT</sequence>
<dbReference type="RefSeq" id="WP_344650376.1">
    <property type="nucleotide sequence ID" value="NZ_BAAAGX010000016.1"/>
</dbReference>
<dbReference type="InterPro" id="IPR036291">
    <property type="entry name" value="NAD(P)-bd_dom_sf"/>
</dbReference>
<dbReference type="InterPro" id="IPR020843">
    <property type="entry name" value="ER"/>
</dbReference>
<dbReference type="PANTHER" id="PTHR43677">
    <property type="entry name" value="SHORT-CHAIN DEHYDROGENASE/REDUCTASE"/>
    <property type="match status" value="1"/>
</dbReference>
<proteinExistence type="predicted"/>
<dbReference type="SMART" id="SM00829">
    <property type="entry name" value="PKS_ER"/>
    <property type="match status" value="1"/>
</dbReference>
<feature type="domain" description="Enoyl reductase (ER)" evidence="1">
    <location>
        <begin position="12"/>
        <end position="317"/>
    </location>
</feature>
<dbReference type="Proteomes" id="UP001500967">
    <property type="component" value="Unassembled WGS sequence"/>
</dbReference>
<name>A0ABN0UHN5_9ACTN</name>
<dbReference type="InterPro" id="IPR011032">
    <property type="entry name" value="GroES-like_sf"/>
</dbReference>
<accession>A0ABN0UHN5</accession>
<dbReference type="PANTHER" id="PTHR43677:SF4">
    <property type="entry name" value="QUINONE OXIDOREDUCTASE-LIKE PROTEIN 2"/>
    <property type="match status" value="1"/>
</dbReference>
<dbReference type="Gene3D" id="3.40.50.720">
    <property type="entry name" value="NAD(P)-binding Rossmann-like Domain"/>
    <property type="match status" value="1"/>
</dbReference>
<gene>
    <name evidence="2" type="ORF">GCM10009539_40000</name>
</gene>